<reference evidence="3 4" key="1">
    <citation type="journal article" date="2016" name="Mol. Biol. Evol.">
        <title>Comparative Genomics of Early-Diverging Mushroom-Forming Fungi Provides Insights into the Origins of Lignocellulose Decay Capabilities.</title>
        <authorList>
            <person name="Nagy L.G."/>
            <person name="Riley R."/>
            <person name="Tritt A."/>
            <person name="Adam C."/>
            <person name="Daum C."/>
            <person name="Floudas D."/>
            <person name="Sun H."/>
            <person name="Yadav J.S."/>
            <person name="Pangilinan J."/>
            <person name="Larsson K.H."/>
            <person name="Matsuura K."/>
            <person name="Barry K."/>
            <person name="Labutti K."/>
            <person name="Kuo R."/>
            <person name="Ohm R.A."/>
            <person name="Bhattacharya S.S."/>
            <person name="Shirouzu T."/>
            <person name="Yoshinaga Y."/>
            <person name="Martin F.M."/>
            <person name="Grigoriev I.V."/>
            <person name="Hibbett D.S."/>
        </authorList>
    </citation>
    <scope>NUCLEOTIDE SEQUENCE [LARGE SCALE GENOMIC DNA]</scope>
    <source>
        <strain evidence="3 4">TUFC12733</strain>
    </source>
</reference>
<gene>
    <name evidence="3" type="ORF">CALVIDRAFT_486185</name>
</gene>
<dbReference type="PROSITE" id="PS50902">
    <property type="entry name" value="FLAVODOXIN_LIKE"/>
    <property type="match status" value="1"/>
</dbReference>
<dbReference type="AlphaFoldDB" id="A0A167J3G4"/>
<dbReference type="NCBIfam" id="NF002999">
    <property type="entry name" value="PRK03767.1"/>
    <property type="match status" value="1"/>
</dbReference>
<organism evidence="3 4">
    <name type="scientific">Calocera viscosa (strain TUFC12733)</name>
    <dbReference type="NCBI Taxonomy" id="1330018"/>
    <lineage>
        <taxon>Eukaryota</taxon>
        <taxon>Fungi</taxon>
        <taxon>Dikarya</taxon>
        <taxon>Basidiomycota</taxon>
        <taxon>Agaricomycotina</taxon>
        <taxon>Dacrymycetes</taxon>
        <taxon>Dacrymycetales</taxon>
        <taxon>Dacrymycetaceae</taxon>
        <taxon>Calocera</taxon>
    </lineage>
</organism>
<dbReference type="GO" id="GO:0016020">
    <property type="term" value="C:membrane"/>
    <property type="evidence" value="ECO:0007669"/>
    <property type="project" value="TreeGrafter"/>
</dbReference>
<evidence type="ECO:0000259" key="2">
    <source>
        <dbReference type="PROSITE" id="PS50902"/>
    </source>
</evidence>
<dbReference type="Pfam" id="PF03358">
    <property type="entry name" value="FMN_red"/>
    <property type="match status" value="1"/>
</dbReference>
<dbReference type="GO" id="GO:0003955">
    <property type="term" value="F:NAD(P)H dehydrogenase (quinone) activity"/>
    <property type="evidence" value="ECO:0007669"/>
    <property type="project" value="InterPro"/>
</dbReference>
<dbReference type="InterPro" id="IPR008254">
    <property type="entry name" value="Flavodoxin/NO_synth"/>
</dbReference>
<accession>A0A167J3G4</accession>
<dbReference type="STRING" id="1330018.A0A167J3G4"/>
<dbReference type="InterPro" id="IPR029039">
    <property type="entry name" value="Flavoprotein-like_sf"/>
</dbReference>
<evidence type="ECO:0000313" key="3">
    <source>
        <dbReference type="EMBL" id="KZO93212.1"/>
    </source>
</evidence>
<dbReference type="PANTHER" id="PTHR30546">
    <property type="entry name" value="FLAVODOXIN-RELATED PROTEIN WRBA-RELATED"/>
    <property type="match status" value="1"/>
</dbReference>
<feature type="domain" description="Flavodoxin-like" evidence="2">
    <location>
        <begin position="5"/>
        <end position="192"/>
    </location>
</feature>
<dbReference type="Gene3D" id="3.40.50.360">
    <property type="match status" value="1"/>
</dbReference>
<dbReference type="InterPro" id="IPR010089">
    <property type="entry name" value="Flavoprotein_WrbA-like"/>
</dbReference>
<dbReference type="FunFam" id="3.40.50.360:FF:000001">
    <property type="entry name" value="NAD(P)H dehydrogenase (Quinone) FQR1-like"/>
    <property type="match status" value="1"/>
</dbReference>
<keyword evidence="4" id="KW-1185">Reference proteome</keyword>
<dbReference type="InterPro" id="IPR005025">
    <property type="entry name" value="FMN_Rdtase-like_dom"/>
</dbReference>
<dbReference type="EMBL" id="KV417303">
    <property type="protein sequence ID" value="KZO93212.1"/>
    <property type="molecule type" value="Genomic_DNA"/>
</dbReference>
<sequence>MPAKIAVIYYSMYGHIKQLASKAVEGAKTAGATVDLYQFPETLADDILGKMHAPPKDAAVPFITPNDLKEYDGFIFAFPTRYGRAVAQVSAFFDATGSLWATGALTGKFASTIVSTASQNGGQETTHLTTIPYFAHMGIIYVPIGYGDQNLLNLNEIHGGSPYGASTHAGGDGSRQPSELEKGVAEYQGKYFAGIVGTFVAGKAAAQ</sequence>
<proteinExistence type="inferred from homology"/>
<dbReference type="NCBIfam" id="TIGR01755">
    <property type="entry name" value="flav_wrbA"/>
    <property type="match status" value="1"/>
</dbReference>
<name>A0A167J3G4_CALVF</name>
<dbReference type="OrthoDB" id="504689at2759"/>
<comment type="similarity">
    <text evidence="1">Belongs to the WrbA family.</text>
</comment>
<dbReference type="SUPFAM" id="SSF52218">
    <property type="entry name" value="Flavoproteins"/>
    <property type="match status" value="1"/>
</dbReference>
<evidence type="ECO:0000256" key="1">
    <source>
        <dbReference type="ARBA" id="ARBA00006961"/>
    </source>
</evidence>
<protein>
    <submittedName>
        <fullName evidence="3">Benzoquinone reductase</fullName>
    </submittedName>
</protein>
<dbReference type="PANTHER" id="PTHR30546:SF23">
    <property type="entry name" value="FLAVOPROTEIN-LIKE PROTEIN YCP4-RELATED"/>
    <property type="match status" value="1"/>
</dbReference>
<dbReference type="Proteomes" id="UP000076738">
    <property type="component" value="Unassembled WGS sequence"/>
</dbReference>
<dbReference type="GO" id="GO:0010181">
    <property type="term" value="F:FMN binding"/>
    <property type="evidence" value="ECO:0007669"/>
    <property type="project" value="InterPro"/>
</dbReference>
<evidence type="ECO:0000313" key="4">
    <source>
        <dbReference type="Proteomes" id="UP000076738"/>
    </source>
</evidence>